<dbReference type="Pfam" id="PF13477">
    <property type="entry name" value="Glyco_trans_4_2"/>
    <property type="match status" value="1"/>
</dbReference>
<dbReference type="Gene3D" id="3.40.50.2000">
    <property type="entry name" value="Glycogen Phosphorylase B"/>
    <property type="match status" value="2"/>
</dbReference>
<dbReference type="PANTHER" id="PTHR12526">
    <property type="entry name" value="GLYCOSYLTRANSFERASE"/>
    <property type="match status" value="1"/>
</dbReference>
<gene>
    <name evidence="2" type="ORF">H6G24_17950</name>
</gene>
<evidence type="ECO:0000313" key="2">
    <source>
        <dbReference type="EMBL" id="MBD2197361.1"/>
    </source>
</evidence>
<reference evidence="2 3" key="1">
    <citation type="journal article" date="2020" name="ISME J.">
        <title>Comparative genomics reveals insights into cyanobacterial evolution and habitat adaptation.</title>
        <authorList>
            <person name="Chen M.Y."/>
            <person name="Teng W.K."/>
            <person name="Zhao L."/>
            <person name="Hu C.X."/>
            <person name="Zhou Y.K."/>
            <person name="Han B.P."/>
            <person name="Song L.R."/>
            <person name="Shu W.S."/>
        </authorList>
    </citation>
    <scope>NUCLEOTIDE SEQUENCE [LARGE SCALE GENOMIC DNA]</scope>
    <source>
        <strain evidence="2 3">FACHB-288</strain>
    </source>
</reference>
<feature type="domain" description="Glycosyltransferase subfamily 4-like N-terminal" evidence="1">
    <location>
        <begin position="3"/>
        <end position="142"/>
    </location>
</feature>
<name>A0ABR8ABJ8_9CYAN</name>
<keyword evidence="3" id="KW-1185">Reference proteome</keyword>
<evidence type="ECO:0000259" key="1">
    <source>
        <dbReference type="Pfam" id="PF13477"/>
    </source>
</evidence>
<dbReference type="InterPro" id="IPR028098">
    <property type="entry name" value="Glyco_trans_4-like_N"/>
</dbReference>
<dbReference type="Pfam" id="PF13692">
    <property type="entry name" value="Glyco_trans_1_4"/>
    <property type="match status" value="1"/>
</dbReference>
<proteinExistence type="predicted"/>
<dbReference type="Proteomes" id="UP000658514">
    <property type="component" value="Unassembled WGS sequence"/>
</dbReference>
<protein>
    <submittedName>
        <fullName evidence="2">Glycosyltransferase family 4 protein</fullName>
    </submittedName>
</protein>
<accession>A0ABR8ABJ8</accession>
<dbReference type="RefSeq" id="WP_190548813.1">
    <property type="nucleotide sequence ID" value="NZ_CAWPNO010000059.1"/>
</dbReference>
<organism evidence="2 3">
    <name type="scientific">Calothrix parietina FACHB-288</name>
    <dbReference type="NCBI Taxonomy" id="2692896"/>
    <lineage>
        <taxon>Bacteria</taxon>
        <taxon>Bacillati</taxon>
        <taxon>Cyanobacteriota</taxon>
        <taxon>Cyanophyceae</taxon>
        <taxon>Nostocales</taxon>
        <taxon>Calotrichaceae</taxon>
        <taxon>Calothrix</taxon>
    </lineage>
</organism>
<evidence type="ECO:0000313" key="3">
    <source>
        <dbReference type="Proteomes" id="UP000658514"/>
    </source>
</evidence>
<sequence length="363" mass="41231">MLKIALLHFCFEDYTIELANSLVKYVDLTLIHPEKVSAVCKDNLDPSIRTVSFPKPRIRDPRNLASMMAMMRIIKEVQPDVLHVQETNDPWYDLTLLLNQMPPLVTTIHDVFRHPGDRESVLASEYTKRLAFYRSQQLIVHTQSLKNALTKNFHVPQQRVNVIPHGELGSLYKRRTSETSLQREPYTLLFFGRIWPYKGLKYLLEAMPIVAAKIPEVKLIIAGRGENIEQYFPTGYDSNRIHLLNDFIPLAQVADLFQSSTVSVLPYIEASQSGVAALSYGMGIPVIASDIGGLSEIVRHQKDGFLVPPGDVPALADAIFTLLSDRNLQYQMQAAARERCQQDLNWSNIAEKTVETYHRAIKM</sequence>
<dbReference type="SUPFAM" id="SSF53756">
    <property type="entry name" value="UDP-Glycosyltransferase/glycogen phosphorylase"/>
    <property type="match status" value="1"/>
</dbReference>
<dbReference type="CDD" id="cd03801">
    <property type="entry name" value="GT4_PimA-like"/>
    <property type="match status" value="1"/>
</dbReference>
<dbReference type="EMBL" id="JACJQH010000027">
    <property type="protein sequence ID" value="MBD2197361.1"/>
    <property type="molecule type" value="Genomic_DNA"/>
</dbReference>
<comment type="caution">
    <text evidence="2">The sequence shown here is derived from an EMBL/GenBank/DDBJ whole genome shotgun (WGS) entry which is preliminary data.</text>
</comment>